<dbReference type="Ensembl" id="ENSOART00020046442.1">
    <property type="protein sequence ID" value="ENSOARP00020037966.1"/>
    <property type="gene ID" value="ENSOARG00020028420.1"/>
</dbReference>
<reference evidence="1" key="2">
    <citation type="submission" date="2025-08" db="UniProtKB">
        <authorList>
            <consortium name="Ensembl"/>
        </authorList>
    </citation>
    <scope>IDENTIFICATION</scope>
</reference>
<protein>
    <submittedName>
        <fullName evidence="1">Uncharacterized protein</fullName>
    </submittedName>
</protein>
<gene>
    <name evidence="1" type="primary">FAM241A</name>
</gene>
<proteinExistence type="predicted"/>
<reference evidence="1" key="3">
    <citation type="submission" date="2025-09" db="UniProtKB">
        <authorList>
            <consortium name="Ensembl"/>
        </authorList>
    </citation>
    <scope>IDENTIFICATION</scope>
</reference>
<name>A0AC11D085_SHEEP</name>
<accession>A0AC11D085</accession>
<organism evidence="1">
    <name type="scientific">Ovis aries</name>
    <name type="common">Sheep</name>
    <dbReference type="NCBI Taxonomy" id="9940"/>
    <lineage>
        <taxon>Eukaryota</taxon>
        <taxon>Metazoa</taxon>
        <taxon>Chordata</taxon>
        <taxon>Craniata</taxon>
        <taxon>Vertebrata</taxon>
        <taxon>Euteleostomi</taxon>
        <taxon>Mammalia</taxon>
        <taxon>Eutheria</taxon>
        <taxon>Laurasiatheria</taxon>
        <taxon>Artiodactyla</taxon>
        <taxon>Ruminantia</taxon>
        <taxon>Pecora</taxon>
        <taxon>Bovidae</taxon>
        <taxon>Caprinae</taxon>
        <taxon>Ovis</taxon>
    </lineage>
</organism>
<evidence type="ECO:0000313" key="1">
    <source>
        <dbReference type="Ensembl" id="ENSOARP00020037966.1"/>
    </source>
</evidence>
<sequence>GRGEPVTRGAEPGWYSCRPSRRGALWRRLSVAGADDPTAALGHWVAASGLAAVPGGRSWRRNVLGRAAAGRRRRRRRQRRGARRRPRRAGGASGGGDGAGVRGEPAAARAAAAGGEGAGEPSGAAWAGRFPEPHAEAEGSGPAGGRRPGCARLGELGFVAFWEAEQLTPRAVDGALGAGRGVACRGPTRSRVPGWDIEESQNHTGEPVGDDYKKMGTLFGELNKSLINMGFTRMYFGEQIVEPVIVIFFWVMLWFLGLPAFGLVAILCLVIIYVQQ</sequence>
<reference evidence="1" key="1">
    <citation type="submission" date="2020-11" db="EMBL/GenBank/DDBJ databases">
        <authorList>
            <person name="Davenport K.M."/>
            <person name="Bickhart D.M."/>
            <person name="Smith T.P.L."/>
            <person name="Murdoch B.M."/>
            <person name="Rosen B.D."/>
        </authorList>
    </citation>
    <scope>NUCLEOTIDE SEQUENCE [LARGE SCALE GENOMIC DNA]</scope>
    <source>
        <strain evidence="1">OAR_USU_Benz2616</strain>
    </source>
</reference>